<proteinExistence type="inferred from homology"/>
<accession>A0A2M8QG65</accession>
<feature type="transmembrane region" description="Helical" evidence="3">
    <location>
        <begin position="29"/>
        <end position="52"/>
    </location>
</feature>
<organism evidence="4 5">
    <name type="scientific">Candidatus Thermofonsia Clade 3 bacterium</name>
    <dbReference type="NCBI Taxonomy" id="2364212"/>
    <lineage>
        <taxon>Bacteria</taxon>
        <taxon>Bacillati</taxon>
        <taxon>Chloroflexota</taxon>
        <taxon>Candidatus Thermofontia</taxon>
        <taxon>Candidatus Thermofonsia Clade 3</taxon>
    </lineage>
</organism>
<reference evidence="4 5" key="1">
    <citation type="submission" date="2017-11" db="EMBL/GenBank/DDBJ databases">
        <title>Evolution of Phototrophy in the Chloroflexi Phylum Driven by Horizontal Gene Transfer.</title>
        <authorList>
            <person name="Ward L.M."/>
            <person name="Hemp J."/>
            <person name="Shih P.M."/>
            <person name="Mcglynn S.E."/>
            <person name="Fischer W."/>
        </authorList>
    </citation>
    <scope>NUCLEOTIDE SEQUENCE [LARGE SCALE GENOMIC DNA]</scope>
    <source>
        <strain evidence="4">JP3_7</strain>
    </source>
</reference>
<dbReference type="Pfam" id="PF01066">
    <property type="entry name" value="CDP-OH_P_transf"/>
    <property type="match status" value="1"/>
</dbReference>
<dbReference type="InterPro" id="IPR048254">
    <property type="entry name" value="CDP_ALCOHOL_P_TRANSF_CS"/>
</dbReference>
<evidence type="ECO:0000256" key="3">
    <source>
        <dbReference type="SAM" id="Phobius"/>
    </source>
</evidence>
<comment type="caution">
    <text evidence="4">The sequence shown here is derived from an EMBL/GenBank/DDBJ whole genome shotgun (WGS) entry which is preliminary data.</text>
</comment>
<feature type="transmembrane region" description="Helical" evidence="3">
    <location>
        <begin position="152"/>
        <end position="177"/>
    </location>
</feature>
<dbReference type="PROSITE" id="PS00379">
    <property type="entry name" value="CDP_ALCOHOL_P_TRANSF"/>
    <property type="match status" value="1"/>
</dbReference>
<evidence type="ECO:0000256" key="2">
    <source>
        <dbReference type="RuleBase" id="RU003750"/>
    </source>
</evidence>
<dbReference type="GO" id="GO:0016780">
    <property type="term" value="F:phosphotransferase activity, for other substituted phosphate groups"/>
    <property type="evidence" value="ECO:0007669"/>
    <property type="project" value="InterPro"/>
</dbReference>
<keyword evidence="3" id="KW-0812">Transmembrane</keyword>
<dbReference type="InterPro" id="IPR043130">
    <property type="entry name" value="CDP-OH_PTrfase_TM_dom"/>
</dbReference>
<keyword evidence="3" id="KW-0472">Membrane</keyword>
<comment type="similarity">
    <text evidence="2">Belongs to the CDP-alcohol phosphatidyltransferase class-I family.</text>
</comment>
<dbReference type="GO" id="GO:0016020">
    <property type="term" value="C:membrane"/>
    <property type="evidence" value="ECO:0007669"/>
    <property type="project" value="InterPro"/>
</dbReference>
<feature type="transmembrane region" description="Helical" evidence="3">
    <location>
        <begin position="111"/>
        <end position="132"/>
    </location>
</feature>
<keyword evidence="1 2" id="KW-0808">Transferase</keyword>
<gene>
    <name evidence="4" type="ORF">CUN48_01570</name>
</gene>
<evidence type="ECO:0000313" key="5">
    <source>
        <dbReference type="Proteomes" id="UP000230790"/>
    </source>
</evidence>
<dbReference type="AlphaFoldDB" id="A0A2M8QG65"/>
<name>A0A2M8QG65_9CHLR</name>
<dbReference type="InterPro" id="IPR000462">
    <property type="entry name" value="CDP-OH_P_trans"/>
</dbReference>
<dbReference type="Gene3D" id="1.20.120.1760">
    <property type="match status" value="1"/>
</dbReference>
<dbReference type="GO" id="GO:0008654">
    <property type="term" value="P:phospholipid biosynthetic process"/>
    <property type="evidence" value="ECO:0007669"/>
    <property type="project" value="InterPro"/>
</dbReference>
<dbReference type="EMBL" id="PGTN01000006">
    <property type="protein sequence ID" value="PJF48764.1"/>
    <property type="molecule type" value="Genomic_DNA"/>
</dbReference>
<dbReference type="Proteomes" id="UP000230790">
    <property type="component" value="Unassembled WGS sequence"/>
</dbReference>
<protein>
    <submittedName>
        <fullName evidence="4">CDP-alcohol phosphatidyltransferase family protein</fullName>
    </submittedName>
</protein>
<evidence type="ECO:0000256" key="1">
    <source>
        <dbReference type="ARBA" id="ARBA00022679"/>
    </source>
</evidence>
<keyword evidence="3" id="KW-1133">Transmembrane helix</keyword>
<evidence type="ECO:0000313" key="4">
    <source>
        <dbReference type="EMBL" id="PJF48764.1"/>
    </source>
</evidence>
<sequence length="202" mass="21490">MEAWARKHLSPLLDPLVGALARAGVSPNALTFAGFVINVVAGALIAIGQPFWGGVVMATLGMPFDAVDGAVARKLGKQTKFGAFFDATLDRLAEGALLAGLGYYFAARGDALSVVVTFAALVGSFMVSYARARAEGLGLECRVGLFSRFGRFLLLVAGLLLSPVFPVSLVILVWALAILTAYTTLERIVHVYRETQDVQRKT</sequence>